<dbReference type="Gene3D" id="1.10.10.10">
    <property type="entry name" value="Winged helix-like DNA-binding domain superfamily/Winged helix DNA-binding domain"/>
    <property type="match status" value="1"/>
</dbReference>
<dbReference type="GO" id="GO:0043565">
    <property type="term" value="F:sequence-specific DNA binding"/>
    <property type="evidence" value="ECO:0007669"/>
    <property type="project" value="TreeGrafter"/>
</dbReference>
<dbReference type="PANTHER" id="PTHR30537:SF5">
    <property type="entry name" value="HTH-TYPE TRANSCRIPTIONAL ACTIVATOR TTDR-RELATED"/>
    <property type="match status" value="1"/>
</dbReference>
<dbReference type="InterPro" id="IPR036388">
    <property type="entry name" value="WH-like_DNA-bd_sf"/>
</dbReference>
<dbReference type="CDD" id="cd08422">
    <property type="entry name" value="PBP2_CrgA_like"/>
    <property type="match status" value="1"/>
</dbReference>
<accession>A0A845QA11</accession>
<reference evidence="6 7" key="1">
    <citation type="journal article" date="2016" name="Int. J. Syst. Evol. Microbiol.">
        <title>Pyruvatibacter mobilis gen. nov., sp. nov., a marine bacterium from the culture broth of Picochlorum sp. 122.</title>
        <authorList>
            <person name="Wang G."/>
            <person name="Tang M."/>
            <person name="Wu H."/>
            <person name="Dai S."/>
            <person name="Li T."/>
            <person name="Chen C."/>
            <person name="He H."/>
            <person name="Fan J."/>
            <person name="Xiang W."/>
            <person name="Li X."/>
        </authorList>
    </citation>
    <scope>NUCLEOTIDE SEQUENCE [LARGE SCALE GENOMIC DNA]</scope>
    <source>
        <strain evidence="6 7">GYP-11</strain>
    </source>
</reference>
<comment type="caution">
    <text evidence="6">The sequence shown here is derived from an EMBL/GenBank/DDBJ whole genome shotgun (WGS) entry which is preliminary data.</text>
</comment>
<dbReference type="AlphaFoldDB" id="A0A845QA11"/>
<dbReference type="GO" id="GO:0003700">
    <property type="term" value="F:DNA-binding transcription factor activity"/>
    <property type="evidence" value="ECO:0007669"/>
    <property type="project" value="InterPro"/>
</dbReference>
<proteinExistence type="inferred from homology"/>
<dbReference type="OrthoDB" id="9786526at2"/>
<dbReference type="Pfam" id="PF03466">
    <property type="entry name" value="LysR_substrate"/>
    <property type="match status" value="1"/>
</dbReference>
<dbReference type="FunFam" id="3.40.190.290:FF:000001">
    <property type="entry name" value="Transcriptional regulator, LysR family"/>
    <property type="match status" value="1"/>
</dbReference>
<dbReference type="SUPFAM" id="SSF53850">
    <property type="entry name" value="Periplasmic binding protein-like II"/>
    <property type="match status" value="1"/>
</dbReference>
<feature type="domain" description="HTH lysR-type" evidence="5">
    <location>
        <begin position="1"/>
        <end position="59"/>
    </location>
</feature>
<dbReference type="RefSeq" id="WP_160587193.1">
    <property type="nucleotide sequence ID" value="NZ_BMHN01000001.1"/>
</dbReference>
<evidence type="ECO:0000313" key="6">
    <source>
        <dbReference type="EMBL" id="NBG95209.1"/>
    </source>
</evidence>
<keyword evidence="3" id="KW-0238">DNA-binding</keyword>
<dbReference type="SUPFAM" id="SSF46785">
    <property type="entry name" value="Winged helix' DNA-binding domain"/>
    <property type="match status" value="1"/>
</dbReference>
<dbReference type="FunFam" id="1.10.10.10:FF:000001">
    <property type="entry name" value="LysR family transcriptional regulator"/>
    <property type="match status" value="1"/>
</dbReference>
<keyword evidence="2" id="KW-0805">Transcription regulation</keyword>
<evidence type="ECO:0000259" key="5">
    <source>
        <dbReference type="PROSITE" id="PS50931"/>
    </source>
</evidence>
<dbReference type="Proteomes" id="UP000470384">
    <property type="component" value="Unassembled WGS sequence"/>
</dbReference>
<evidence type="ECO:0000256" key="1">
    <source>
        <dbReference type="ARBA" id="ARBA00009437"/>
    </source>
</evidence>
<protein>
    <submittedName>
        <fullName evidence="6">LysR family transcriptional regulator</fullName>
    </submittedName>
</protein>
<dbReference type="InterPro" id="IPR058163">
    <property type="entry name" value="LysR-type_TF_proteobact-type"/>
</dbReference>
<evidence type="ECO:0000256" key="4">
    <source>
        <dbReference type="ARBA" id="ARBA00023163"/>
    </source>
</evidence>
<organism evidence="6 7">
    <name type="scientific">Pyruvatibacter mobilis</name>
    <dbReference type="NCBI Taxonomy" id="1712261"/>
    <lineage>
        <taxon>Bacteria</taxon>
        <taxon>Pseudomonadati</taxon>
        <taxon>Pseudomonadota</taxon>
        <taxon>Alphaproteobacteria</taxon>
        <taxon>Hyphomicrobiales</taxon>
        <taxon>Parvibaculaceae</taxon>
        <taxon>Pyruvatibacter</taxon>
    </lineage>
</organism>
<comment type="similarity">
    <text evidence="1">Belongs to the LysR transcriptional regulatory family.</text>
</comment>
<dbReference type="GeneID" id="300656126"/>
<gene>
    <name evidence="6" type="ORF">GTQ45_05640</name>
</gene>
<dbReference type="PANTHER" id="PTHR30537">
    <property type="entry name" value="HTH-TYPE TRANSCRIPTIONAL REGULATOR"/>
    <property type="match status" value="1"/>
</dbReference>
<dbReference type="InterPro" id="IPR036390">
    <property type="entry name" value="WH_DNA-bd_sf"/>
</dbReference>
<dbReference type="GO" id="GO:0006351">
    <property type="term" value="P:DNA-templated transcription"/>
    <property type="evidence" value="ECO:0007669"/>
    <property type="project" value="TreeGrafter"/>
</dbReference>
<dbReference type="PROSITE" id="PS50931">
    <property type="entry name" value="HTH_LYSR"/>
    <property type="match status" value="1"/>
</dbReference>
<dbReference type="InterPro" id="IPR000847">
    <property type="entry name" value="LysR_HTH_N"/>
</dbReference>
<keyword evidence="7" id="KW-1185">Reference proteome</keyword>
<evidence type="ECO:0000256" key="2">
    <source>
        <dbReference type="ARBA" id="ARBA00023015"/>
    </source>
</evidence>
<dbReference type="Pfam" id="PF00126">
    <property type="entry name" value="HTH_1"/>
    <property type="match status" value="1"/>
</dbReference>
<dbReference type="Gene3D" id="3.40.190.290">
    <property type="match status" value="1"/>
</dbReference>
<sequence length="297" mass="32696">MDTLEAMRVFAAVAEEGSFSGAARRLGMSKALASKKVGQLEEQLGVRLLNRTTRHVGLTEIGAAYRERCAALVAEVDEAHDMVRSRHGAPRGVLRVAAPRAFGEDVLTPALASFLARYPDITVEITLDERRVDIIGEGYDVAVRVDDMPDSSLIIRKITDFPYKICASPAYLEKAGLPQHPDDLVNHTCIVLPAISPTAQWQFRVEGEVKRVTVPSRVRINTARGVATLVRQGMGIGLCLWSSIREDLKAGRLVEVLAEYNGYERAIYAAYPHSRHLSGKVRAFVEHLIEHCREGAA</sequence>
<dbReference type="EMBL" id="WXYQ01000004">
    <property type="protein sequence ID" value="NBG95209.1"/>
    <property type="molecule type" value="Genomic_DNA"/>
</dbReference>
<dbReference type="InterPro" id="IPR005119">
    <property type="entry name" value="LysR_subst-bd"/>
</dbReference>
<keyword evidence="4" id="KW-0804">Transcription</keyword>
<evidence type="ECO:0000313" key="7">
    <source>
        <dbReference type="Proteomes" id="UP000470384"/>
    </source>
</evidence>
<evidence type="ECO:0000256" key="3">
    <source>
        <dbReference type="ARBA" id="ARBA00023125"/>
    </source>
</evidence>
<name>A0A845QA11_9HYPH</name>